<feature type="coiled-coil region" evidence="1">
    <location>
        <begin position="205"/>
        <end position="239"/>
    </location>
</feature>
<evidence type="ECO:0000313" key="4">
    <source>
        <dbReference type="Proteomes" id="UP000278746"/>
    </source>
</evidence>
<accession>A0A3M7TV88</accession>
<feature type="coiled-coil region" evidence="1">
    <location>
        <begin position="481"/>
        <end position="526"/>
    </location>
</feature>
<feature type="coiled-coil region" evidence="1">
    <location>
        <begin position="600"/>
        <end position="634"/>
    </location>
</feature>
<gene>
    <name evidence="3" type="ORF">EBO34_05330</name>
</gene>
<evidence type="ECO:0000259" key="2">
    <source>
        <dbReference type="Pfam" id="PF13514"/>
    </source>
</evidence>
<keyword evidence="3" id="KW-0378">Hydrolase</keyword>
<proteinExistence type="predicted"/>
<evidence type="ECO:0000313" key="3">
    <source>
        <dbReference type="EMBL" id="RNA69363.1"/>
    </source>
</evidence>
<keyword evidence="4" id="KW-1185">Reference proteome</keyword>
<dbReference type="SUPFAM" id="SSF52540">
    <property type="entry name" value="P-loop containing nucleoside triphosphate hydrolases"/>
    <property type="match status" value="1"/>
</dbReference>
<dbReference type="GO" id="GO:0016787">
    <property type="term" value="F:hydrolase activity"/>
    <property type="evidence" value="ECO:0007669"/>
    <property type="project" value="UniProtKB-KW"/>
</dbReference>
<dbReference type="Pfam" id="PF13514">
    <property type="entry name" value="AAA_27"/>
    <property type="match status" value="1"/>
</dbReference>
<sequence>MRFDYLTLKAFGHFTDFDLPFEKDKNFHFIYGPNEAGKSTILRSVANFLYGFPQQTADSFLHDNKKLLIEGQLSRKDGETLRFMRRKGRKNTVLDLNQNPIDEKFVSRFYDGLTQDHFLNIFALDHVRLREGGESLLQSDGNAGESIFSAASGISMLRDVLKDIEDHAGKLYVKGGSTREINQSLRKEKEISKEIAENQLKLQDWKDLERKYEDGKREIDRLTEEINILGRELQKIERIEKTLPKIALRNELKKKRERLGELPNLPEEARELRKENEKLAESSSERLKEIDQLLKRYKDRLDSLHIPEHILEQEAEITSIYRGVNGYIQDVNELPRLEGEMESLQNSVYAALKTIDRNYTSLTDAESLRLSAEKRKRLLSLADEKPLLDQNLKSTSSDAESLDREVNELESELRAFDDIPDSEELEYVLESVQKHGDVEERLKQKKLEIESLKIKCAHTFRSLSFWEGSYEDLIGQPIPAMRETIKQFEKVRRDLKSIQEKTFEKQEEEKAAIADLEASLRSLDALADVPTESELQKERMFRNTGWVLIRNQLNERRNEISEIEAFSKGLPLELAFENSMKKADELTDVMKREAEKVGEKNKLLADKQSSIEKLESLTSELENLNTDLTTWKEDWNDYWLTTSVNPGTPEEMLEWLNRYEQVMAHHEQLETANAHYTDLEHTYQTLKESLIKTLSELENTDTQRSLGQLVNQALRVKKCFSEQRTRKDVLRDKYKQKQEQYEAVLKRKRRTEDDVKEWGEEWESAIEGLPVTSATPASVVKDLLENYDSCVTSYDEYLKIKRSKDAMETRVSGFEEDVIRIDQEVVSTLKPRAMDTAVTSLYELLQKTKEDRRTVLELKKKIQEAGTEKEAAVRAEKEAEHVLNELMIKAGCETLSELVEAESKFKEAQELFQKITSAEEQLLAIGAGQTLEELLAEAAETAADSLALEKGNLEKQVKELEDQKSEVLQIHGVNKKEYQEKIQGTNDRSVKAESEKQSILSKIARDTDDYINQKLASVLLRKGIDYYREQNQSPIVKRASEIFKRLTLDHFDGIVVEFDEKDQPVLMGLRQTDTVPVSGMSDGTTDQLYLALRIASIERFAAENEPVPFVVDDILVHFDDDRARETLRILLELSRLTQVIFFTHHSRLESLMKEADSDQQYQMTRLETTVSAGLF</sequence>
<dbReference type="PANTHER" id="PTHR41259">
    <property type="entry name" value="DOUBLE-STRAND BREAK REPAIR RAD50 ATPASE, PUTATIVE-RELATED"/>
    <property type="match status" value="1"/>
</dbReference>
<dbReference type="Proteomes" id="UP000278746">
    <property type="component" value="Unassembled WGS sequence"/>
</dbReference>
<name>A0A3M7TV88_9BACI</name>
<feature type="coiled-coil region" evidence="1">
    <location>
        <begin position="901"/>
        <end position="995"/>
    </location>
</feature>
<comment type="caution">
    <text evidence="3">The sequence shown here is derived from an EMBL/GenBank/DDBJ whole genome shotgun (WGS) entry which is preliminary data.</text>
</comment>
<dbReference type="PANTHER" id="PTHR41259:SF1">
    <property type="entry name" value="DOUBLE-STRAND BREAK REPAIR RAD50 ATPASE, PUTATIVE-RELATED"/>
    <property type="match status" value="1"/>
</dbReference>
<dbReference type="EMBL" id="RHIB01000001">
    <property type="protein sequence ID" value="RNA69363.1"/>
    <property type="molecule type" value="Genomic_DNA"/>
</dbReference>
<dbReference type="OrthoDB" id="9764467at2"/>
<dbReference type="InterPro" id="IPR027417">
    <property type="entry name" value="P-loop_NTPase"/>
</dbReference>
<evidence type="ECO:0000256" key="1">
    <source>
        <dbReference type="SAM" id="Coils"/>
    </source>
</evidence>
<feature type="coiled-coil region" evidence="1">
    <location>
        <begin position="727"/>
        <end position="754"/>
    </location>
</feature>
<dbReference type="Gene3D" id="3.40.50.300">
    <property type="entry name" value="P-loop containing nucleotide triphosphate hydrolases"/>
    <property type="match status" value="2"/>
</dbReference>
<feature type="domain" description="YhaN AAA" evidence="2">
    <location>
        <begin position="1"/>
        <end position="205"/>
    </location>
</feature>
<organism evidence="3 4">
    <name type="scientific">Alteribacter keqinensis</name>
    <dbReference type="NCBI Taxonomy" id="2483800"/>
    <lineage>
        <taxon>Bacteria</taxon>
        <taxon>Bacillati</taxon>
        <taxon>Bacillota</taxon>
        <taxon>Bacilli</taxon>
        <taxon>Bacillales</taxon>
        <taxon>Bacillaceae</taxon>
        <taxon>Alteribacter</taxon>
    </lineage>
</organism>
<dbReference type="RefSeq" id="WP_122896884.1">
    <property type="nucleotide sequence ID" value="NZ_RHIB01000001.1"/>
</dbReference>
<reference evidence="3 4" key="1">
    <citation type="submission" date="2018-10" db="EMBL/GenBank/DDBJ databases">
        <title>Bacillus Keqinensis sp. nov., a moderately halophilic bacterium isolated from a saline-alkaline lake.</title>
        <authorList>
            <person name="Wang H."/>
        </authorList>
    </citation>
    <scope>NUCLEOTIDE SEQUENCE [LARGE SCALE GENOMIC DNA]</scope>
    <source>
        <strain evidence="3 4">KQ-3</strain>
    </source>
</reference>
<dbReference type="AlphaFoldDB" id="A0A3M7TV88"/>
<protein>
    <submittedName>
        <fullName evidence="3">Nucleoside triphosphate hydrolase</fullName>
    </submittedName>
</protein>
<dbReference type="InterPro" id="IPR038734">
    <property type="entry name" value="YhaN_AAA"/>
</dbReference>
<keyword evidence="1" id="KW-0175">Coiled coil</keyword>
<feature type="coiled-coil region" evidence="1">
    <location>
        <begin position="392"/>
        <end position="455"/>
    </location>
</feature>